<proteinExistence type="inferred from homology"/>
<keyword evidence="1 5" id="KW-0396">Initiation factor</keyword>
<dbReference type="PANTHER" id="PTHR11960:SF66">
    <property type="entry name" value="EUKARYOTIC TRANSLATION INITIATION FACTOR 4E TYPE 3"/>
    <property type="match status" value="1"/>
</dbReference>
<dbReference type="GeneID" id="7833697"/>
<keyword evidence="3 5" id="KW-0694">RNA-binding</keyword>
<dbReference type="Gene3D" id="3.30.760.10">
    <property type="entry name" value="RNA Cap, Translation Initiation Factor Eif4e"/>
    <property type="match status" value="1"/>
</dbReference>
<gene>
    <name evidence="7" type="ORF">TTHERM_00196560</name>
</gene>
<evidence type="ECO:0000256" key="3">
    <source>
        <dbReference type="ARBA" id="ARBA00022884"/>
    </source>
</evidence>
<evidence type="ECO:0000313" key="7">
    <source>
        <dbReference type="EMBL" id="EAR97065.3"/>
    </source>
</evidence>
<dbReference type="GO" id="GO:0000340">
    <property type="term" value="F:RNA 7-methylguanosine cap binding"/>
    <property type="evidence" value="ECO:0007669"/>
    <property type="project" value="TreeGrafter"/>
</dbReference>
<keyword evidence="2" id="KW-0810">Translation regulation</keyword>
<dbReference type="STRING" id="312017.Q23JX8"/>
<evidence type="ECO:0000256" key="2">
    <source>
        <dbReference type="ARBA" id="ARBA00022845"/>
    </source>
</evidence>
<organism evidence="7 8">
    <name type="scientific">Tetrahymena thermophila (strain SB210)</name>
    <dbReference type="NCBI Taxonomy" id="312017"/>
    <lineage>
        <taxon>Eukaryota</taxon>
        <taxon>Sar</taxon>
        <taxon>Alveolata</taxon>
        <taxon>Ciliophora</taxon>
        <taxon>Intramacronucleata</taxon>
        <taxon>Oligohymenophorea</taxon>
        <taxon>Hymenostomatida</taxon>
        <taxon>Tetrahymenina</taxon>
        <taxon>Tetrahymenidae</taxon>
        <taxon>Tetrahymena</taxon>
    </lineage>
</organism>
<dbReference type="PANTHER" id="PTHR11960">
    <property type="entry name" value="EUKARYOTIC TRANSLATION INITIATION FACTOR 4E RELATED"/>
    <property type="match status" value="1"/>
</dbReference>
<dbReference type="GO" id="GO:0016281">
    <property type="term" value="C:eukaryotic translation initiation factor 4F complex"/>
    <property type="evidence" value="ECO:0007669"/>
    <property type="project" value="TreeGrafter"/>
</dbReference>
<evidence type="ECO:0000256" key="6">
    <source>
        <dbReference type="SAM" id="MobiDB-lite"/>
    </source>
</evidence>
<evidence type="ECO:0000313" key="8">
    <source>
        <dbReference type="Proteomes" id="UP000009168"/>
    </source>
</evidence>
<dbReference type="SUPFAM" id="SSF55418">
    <property type="entry name" value="eIF4e-like"/>
    <property type="match status" value="1"/>
</dbReference>
<sequence>MKIQQILFNCLGKKKKENCVKSNNQKIQYYCSTLIVLKSIFIYKTNLFQLIILMSYQKYKLNYSFQLWYDHFIPEQIGKDYEKSQIIVGEFDSIQSFWSLFNNIPKLNELSIGSSYHLMKQGIKPLWEDPLNSDGSTSKLKLTQKFDEIWIETIVLWISNEFKDNYEEEFINGISITKKQNDLYILQIWQNNKEEPEEFYETWKNCIKQNIQVADIPSLNFKLCFDSIRGLRRKGAQQKPSRSNQSAQQPISLNQNND</sequence>
<evidence type="ECO:0000256" key="1">
    <source>
        <dbReference type="ARBA" id="ARBA00022540"/>
    </source>
</evidence>
<dbReference type="GO" id="GO:0006417">
    <property type="term" value="P:regulation of translation"/>
    <property type="evidence" value="ECO:0007669"/>
    <property type="project" value="UniProtKB-KW"/>
</dbReference>
<evidence type="ECO:0000256" key="4">
    <source>
        <dbReference type="ARBA" id="ARBA00022917"/>
    </source>
</evidence>
<dbReference type="OrthoDB" id="283324at2759"/>
<dbReference type="EMBL" id="GG662673">
    <property type="protein sequence ID" value="EAR97065.3"/>
    <property type="molecule type" value="Genomic_DNA"/>
</dbReference>
<dbReference type="InterPro" id="IPR023398">
    <property type="entry name" value="TIF_eIF4e-like"/>
</dbReference>
<reference evidence="8" key="1">
    <citation type="journal article" date="2006" name="PLoS Biol.">
        <title>Macronuclear genome sequence of the ciliate Tetrahymena thermophila, a model eukaryote.</title>
        <authorList>
            <person name="Eisen J.A."/>
            <person name="Coyne R.S."/>
            <person name="Wu M."/>
            <person name="Wu D."/>
            <person name="Thiagarajan M."/>
            <person name="Wortman J.R."/>
            <person name="Badger J.H."/>
            <person name="Ren Q."/>
            <person name="Amedeo P."/>
            <person name="Jones K.M."/>
            <person name="Tallon L.J."/>
            <person name="Delcher A.L."/>
            <person name="Salzberg S.L."/>
            <person name="Silva J.C."/>
            <person name="Haas B.J."/>
            <person name="Majoros W.H."/>
            <person name="Farzad M."/>
            <person name="Carlton J.M."/>
            <person name="Smith R.K. Jr."/>
            <person name="Garg J."/>
            <person name="Pearlman R.E."/>
            <person name="Karrer K.M."/>
            <person name="Sun L."/>
            <person name="Manning G."/>
            <person name="Elde N.C."/>
            <person name="Turkewitz A.P."/>
            <person name="Asai D.J."/>
            <person name="Wilkes D.E."/>
            <person name="Wang Y."/>
            <person name="Cai H."/>
            <person name="Collins K."/>
            <person name="Stewart B.A."/>
            <person name="Lee S.R."/>
            <person name="Wilamowska K."/>
            <person name="Weinberg Z."/>
            <person name="Ruzzo W.L."/>
            <person name="Wloga D."/>
            <person name="Gaertig J."/>
            <person name="Frankel J."/>
            <person name="Tsao C.-C."/>
            <person name="Gorovsky M.A."/>
            <person name="Keeling P.J."/>
            <person name="Waller R.F."/>
            <person name="Patron N.J."/>
            <person name="Cherry J.M."/>
            <person name="Stover N.A."/>
            <person name="Krieger C.J."/>
            <person name="del Toro C."/>
            <person name="Ryder H.F."/>
            <person name="Williamson S.C."/>
            <person name="Barbeau R.A."/>
            <person name="Hamilton E.P."/>
            <person name="Orias E."/>
        </authorList>
    </citation>
    <scope>NUCLEOTIDE SEQUENCE [LARGE SCALE GENOMIC DNA]</scope>
    <source>
        <strain evidence="8">SB210</strain>
    </source>
</reference>
<feature type="compositionally biased region" description="Polar residues" evidence="6">
    <location>
        <begin position="238"/>
        <end position="258"/>
    </location>
</feature>
<evidence type="ECO:0000256" key="5">
    <source>
        <dbReference type="RuleBase" id="RU004374"/>
    </source>
</evidence>
<dbReference type="GO" id="GO:0003743">
    <property type="term" value="F:translation initiation factor activity"/>
    <property type="evidence" value="ECO:0007669"/>
    <property type="project" value="UniProtKB-KW"/>
</dbReference>
<dbReference type="KEGG" id="tet:TTHERM_00196560"/>
<dbReference type="InterPro" id="IPR001040">
    <property type="entry name" value="TIF_eIF_4E"/>
</dbReference>
<feature type="region of interest" description="Disordered" evidence="6">
    <location>
        <begin position="234"/>
        <end position="258"/>
    </location>
</feature>
<accession>Q23JX8</accession>
<dbReference type="RefSeq" id="XP_001017310.3">
    <property type="nucleotide sequence ID" value="XM_001017310.3"/>
</dbReference>
<keyword evidence="4 5" id="KW-0648">Protein biosynthesis</keyword>
<comment type="similarity">
    <text evidence="5">Belongs to the eukaryotic initiation factor 4E family.</text>
</comment>
<dbReference type="HOGENOM" id="CLU_1839210_0_0_1"/>
<dbReference type="Proteomes" id="UP000009168">
    <property type="component" value="Unassembled WGS sequence"/>
</dbReference>
<dbReference type="Pfam" id="PF01652">
    <property type="entry name" value="IF4E"/>
    <property type="match status" value="1"/>
</dbReference>
<protein>
    <submittedName>
        <fullName evidence="7">Eukaryotic translation initiation factor 4E</fullName>
    </submittedName>
</protein>
<dbReference type="AlphaFoldDB" id="Q23JX8"/>
<name>Q23JX8_TETTS</name>
<dbReference type="InParanoid" id="Q23JX8"/>
<keyword evidence="8" id="KW-1185">Reference proteome</keyword>